<proteinExistence type="predicted"/>
<gene>
    <name evidence="1" type="ordered locus">Ecaj_0737</name>
</gene>
<evidence type="ECO:0000313" key="1">
    <source>
        <dbReference type="EMBL" id="AAZ68769.1"/>
    </source>
</evidence>
<evidence type="ECO:0000313" key="2">
    <source>
        <dbReference type="Proteomes" id="UP000000435"/>
    </source>
</evidence>
<dbReference type="EMBL" id="CP000107">
    <property type="protein sequence ID" value="AAZ68769.1"/>
    <property type="molecule type" value="Genomic_DNA"/>
</dbReference>
<protein>
    <submittedName>
        <fullName evidence="1">Uncharacterized protein</fullName>
    </submittedName>
</protein>
<keyword evidence="2" id="KW-1185">Reference proteome</keyword>
<organism evidence="1 2">
    <name type="scientific">Ehrlichia canis (strain Jake)</name>
    <dbReference type="NCBI Taxonomy" id="269484"/>
    <lineage>
        <taxon>Bacteria</taxon>
        <taxon>Pseudomonadati</taxon>
        <taxon>Pseudomonadota</taxon>
        <taxon>Alphaproteobacteria</taxon>
        <taxon>Rickettsiales</taxon>
        <taxon>Anaplasmataceae</taxon>
        <taxon>Ehrlichia</taxon>
    </lineage>
</organism>
<dbReference type="Proteomes" id="UP000000435">
    <property type="component" value="Chromosome"/>
</dbReference>
<accession>A0ACA6AY14</accession>
<reference evidence="2" key="1">
    <citation type="journal article" date="2006" name="J. Bacteriol.">
        <title>The genome of the obligately intracellular bacterium Ehrlichia canis reveals themes of complex membrane structure and immune evasion strategies.</title>
        <authorList>
            <person name="Mavromatis K."/>
            <person name="Doyle C.K."/>
            <person name="Lykidis A."/>
            <person name="Ivanova N."/>
            <person name="Francino M.P."/>
            <person name="Chain P."/>
            <person name="Shin M."/>
            <person name="Malfatti S."/>
            <person name="Larimer F."/>
            <person name="Copeland A."/>
            <person name="Detter J.C."/>
            <person name="Land M."/>
            <person name="Richardson P.M."/>
            <person name="Yu X.J."/>
            <person name="Walker D.H."/>
            <person name="McBride J.W."/>
            <person name="Kyrpides N.C."/>
        </authorList>
    </citation>
    <scope>NUCLEOTIDE SEQUENCE [LARGE SCALE GENOMIC DNA]</scope>
    <source>
        <strain evidence="2">Jake</strain>
    </source>
</reference>
<sequence>MGNLDIQKYVYLALFLLLLVILLMLAIYRYCVASEHDLQRQDVLVLSREYYNQLAGGYRQLKNDQSVMFVHNVRLAKTCEAVAEEKRNLEKKIKELGDDMSEVSVSMAVELNSLGVHPTVVSSMTSQMLSLQRRIYDVARSSPVSIVKADQGVQTEQQQASSALDQILASGLQCNTGGKVVH</sequence>
<name>A0ACA6AY14_EHRCJ</name>